<dbReference type="GO" id="GO:0046872">
    <property type="term" value="F:metal ion binding"/>
    <property type="evidence" value="ECO:0007669"/>
    <property type="project" value="UniProtKB-KW"/>
</dbReference>
<reference evidence="4" key="1">
    <citation type="submission" date="2023-06" db="EMBL/GenBank/DDBJ databases">
        <title>Genome-scale phylogeny and comparative genomics of the fungal order Sordariales.</title>
        <authorList>
            <consortium name="Lawrence Berkeley National Laboratory"/>
            <person name="Hensen N."/>
            <person name="Bonometti L."/>
            <person name="Westerberg I."/>
            <person name="Brannstrom I.O."/>
            <person name="Guillou S."/>
            <person name="Cros-Aarteil S."/>
            <person name="Calhoun S."/>
            <person name="Haridas S."/>
            <person name="Kuo A."/>
            <person name="Mondo S."/>
            <person name="Pangilinan J."/>
            <person name="Riley R."/>
            <person name="Labutti K."/>
            <person name="Andreopoulos B."/>
            <person name="Lipzen A."/>
            <person name="Chen C."/>
            <person name="Yanf M."/>
            <person name="Daum C."/>
            <person name="Ng V."/>
            <person name="Clum A."/>
            <person name="Steindorff A."/>
            <person name="Ohm R."/>
            <person name="Martin F."/>
            <person name="Silar P."/>
            <person name="Natvig D."/>
            <person name="Lalanne C."/>
            <person name="Gautier V."/>
            <person name="Ament-Velasquez S.L."/>
            <person name="Kruys A."/>
            <person name="Hutchinson M.I."/>
            <person name="Powell A.J."/>
            <person name="Barry K."/>
            <person name="Miller A.N."/>
            <person name="Grigoriev I.V."/>
            <person name="Debuchy R."/>
            <person name="Gladieux P."/>
            <person name="Thoren M.H."/>
            <person name="Johannesson H."/>
        </authorList>
    </citation>
    <scope>NUCLEOTIDE SEQUENCE</scope>
    <source>
        <strain evidence="4">PSN4</strain>
    </source>
</reference>
<organism evidence="4 5">
    <name type="scientific">Echria macrotheca</name>
    <dbReference type="NCBI Taxonomy" id="438768"/>
    <lineage>
        <taxon>Eukaryota</taxon>
        <taxon>Fungi</taxon>
        <taxon>Dikarya</taxon>
        <taxon>Ascomycota</taxon>
        <taxon>Pezizomycotina</taxon>
        <taxon>Sordariomycetes</taxon>
        <taxon>Sordariomycetidae</taxon>
        <taxon>Sordariales</taxon>
        <taxon>Schizotheciaceae</taxon>
        <taxon>Echria</taxon>
    </lineage>
</organism>
<dbReference type="PRINTS" id="PR00092">
    <property type="entry name" value="TYROSINASE"/>
</dbReference>
<name>A0AAJ0BKV2_9PEZI</name>
<dbReference type="SUPFAM" id="SSF48056">
    <property type="entry name" value="Di-copper centre-containing domain"/>
    <property type="match status" value="1"/>
</dbReference>
<protein>
    <recommendedName>
        <fullName evidence="2 3">Tyrosinase copper-binding domain-containing protein</fullName>
    </recommendedName>
</protein>
<proteinExistence type="predicted"/>
<dbReference type="PROSITE" id="PS00498">
    <property type="entry name" value="TYROSINASE_2"/>
    <property type="match status" value="1"/>
</dbReference>
<dbReference type="InterPro" id="IPR002227">
    <property type="entry name" value="Tyrosinase_Cu-bd"/>
</dbReference>
<feature type="domain" description="Tyrosinase copper-binding" evidence="2">
    <location>
        <begin position="4"/>
        <end position="21"/>
    </location>
</feature>
<evidence type="ECO:0000259" key="3">
    <source>
        <dbReference type="PROSITE" id="PS00498"/>
    </source>
</evidence>
<keyword evidence="5" id="KW-1185">Reference proteome</keyword>
<accession>A0AAJ0BKV2</accession>
<dbReference type="PANTHER" id="PTHR11474">
    <property type="entry name" value="TYROSINASE FAMILY MEMBER"/>
    <property type="match status" value="1"/>
</dbReference>
<dbReference type="GO" id="GO:0016491">
    <property type="term" value="F:oxidoreductase activity"/>
    <property type="evidence" value="ECO:0007669"/>
    <property type="project" value="InterPro"/>
</dbReference>
<evidence type="ECO:0000256" key="1">
    <source>
        <dbReference type="ARBA" id="ARBA00022723"/>
    </source>
</evidence>
<evidence type="ECO:0000313" key="5">
    <source>
        <dbReference type="Proteomes" id="UP001239445"/>
    </source>
</evidence>
<keyword evidence="1" id="KW-0479">Metal-binding</keyword>
<dbReference type="PROSITE" id="PS00497">
    <property type="entry name" value="TYROSINASE_1"/>
    <property type="match status" value="1"/>
</dbReference>
<dbReference type="InterPro" id="IPR008922">
    <property type="entry name" value="Di-copper_centre_dom_sf"/>
</dbReference>
<dbReference type="InterPro" id="IPR050316">
    <property type="entry name" value="Tyrosinase/Hemocyanin"/>
</dbReference>
<dbReference type="Gene3D" id="1.10.1280.10">
    <property type="entry name" value="Di-copper center containing domain from catechol oxidase"/>
    <property type="match status" value="1"/>
</dbReference>
<dbReference type="PANTHER" id="PTHR11474:SF116">
    <property type="entry name" value="TYROSINASE"/>
    <property type="match status" value="1"/>
</dbReference>
<gene>
    <name evidence="4" type="ORF">QBC47DRAFT_376864</name>
</gene>
<dbReference type="Pfam" id="PF00264">
    <property type="entry name" value="Tyrosinase"/>
    <property type="match status" value="1"/>
</dbReference>
<dbReference type="Proteomes" id="UP001239445">
    <property type="component" value="Unassembled WGS sequence"/>
</dbReference>
<evidence type="ECO:0000313" key="4">
    <source>
        <dbReference type="EMBL" id="KAK1757731.1"/>
    </source>
</evidence>
<comment type="caution">
    <text evidence="4">The sequence shown here is derived from an EMBL/GenBank/DDBJ whole genome shotgun (WGS) entry which is preliminary data.</text>
</comment>
<dbReference type="AlphaFoldDB" id="A0AAJ0BKV2"/>
<evidence type="ECO:0000259" key="2">
    <source>
        <dbReference type="PROSITE" id="PS00497"/>
    </source>
</evidence>
<feature type="domain" description="Tyrosinase copper-binding" evidence="3">
    <location>
        <begin position="203"/>
        <end position="214"/>
    </location>
</feature>
<sequence>MTIHYTGTFLSWHRYYTWLYEEALRTECGYTGTQPYWDWGLTAEHGMDTSPIFDGSSTSMSGNGAFIANKSEVILDQPGFIPVHLSAGTGGGCVTSGPFANMSVNLGPVSLSEYGGVVTVNPDGPLAYNPRCLRRDLSTATVARFANASAILHLLAGPTTPDIATFQYYMQGDLPLGDIGVHGGAHYAIGGDPARDFFVSPGDPVFYLHHGMIDRSWWIWQMTDPDVRTSAKGGIAGTNTFLDNPPSANTTADDLIDIGYAGGPPRKVADLLSVVDGPFCYVYA</sequence>
<dbReference type="EMBL" id="MU839830">
    <property type="protein sequence ID" value="KAK1757731.1"/>
    <property type="molecule type" value="Genomic_DNA"/>
</dbReference>